<dbReference type="InterPro" id="IPR002549">
    <property type="entry name" value="AI-2E-like"/>
</dbReference>
<dbReference type="Proteomes" id="UP000487350">
    <property type="component" value="Unassembled WGS sequence"/>
</dbReference>
<evidence type="ECO:0000256" key="5">
    <source>
        <dbReference type="ARBA" id="ARBA00023136"/>
    </source>
</evidence>
<reference evidence="7 8" key="1">
    <citation type="submission" date="2019-11" db="EMBL/GenBank/DDBJ databases">
        <title>Caenimonas koreensis gen. nov., sp. nov., isolated from activated sludge.</title>
        <authorList>
            <person name="Seung H.R."/>
        </authorList>
    </citation>
    <scope>NUCLEOTIDE SEQUENCE [LARGE SCALE GENOMIC DNA]</scope>
    <source>
        <strain evidence="7 8">EMB320</strain>
    </source>
</reference>
<evidence type="ECO:0000256" key="1">
    <source>
        <dbReference type="ARBA" id="ARBA00004141"/>
    </source>
</evidence>
<keyword evidence="3 6" id="KW-0812">Transmembrane</keyword>
<dbReference type="EMBL" id="WJBU01000009">
    <property type="protein sequence ID" value="MRD47799.1"/>
    <property type="molecule type" value="Genomic_DNA"/>
</dbReference>
<proteinExistence type="inferred from homology"/>
<feature type="transmembrane region" description="Helical" evidence="6">
    <location>
        <begin position="276"/>
        <end position="295"/>
    </location>
</feature>
<feature type="transmembrane region" description="Helical" evidence="6">
    <location>
        <begin position="216"/>
        <end position="235"/>
    </location>
</feature>
<keyword evidence="4 6" id="KW-1133">Transmembrane helix</keyword>
<feature type="transmembrane region" description="Helical" evidence="6">
    <location>
        <begin position="241"/>
        <end position="269"/>
    </location>
</feature>
<keyword evidence="8" id="KW-1185">Reference proteome</keyword>
<feature type="transmembrane region" description="Helical" evidence="6">
    <location>
        <begin position="307"/>
        <end position="340"/>
    </location>
</feature>
<keyword evidence="5 6" id="KW-0472">Membrane</keyword>
<comment type="caution">
    <text evidence="7">The sequence shown here is derived from an EMBL/GenBank/DDBJ whole genome shotgun (WGS) entry which is preliminary data.</text>
</comment>
<evidence type="ECO:0000256" key="4">
    <source>
        <dbReference type="ARBA" id="ARBA00022989"/>
    </source>
</evidence>
<protein>
    <submittedName>
        <fullName evidence="7">AI-2E family transporter</fullName>
    </submittedName>
</protein>
<dbReference type="Pfam" id="PF01594">
    <property type="entry name" value="AI-2E_transport"/>
    <property type="match status" value="1"/>
</dbReference>
<feature type="transmembrane region" description="Helical" evidence="6">
    <location>
        <begin position="156"/>
        <end position="176"/>
    </location>
</feature>
<dbReference type="PANTHER" id="PTHR21716:SF64">
    <property type="entry name" value="AI-2 TRANSPORT PROTEIN TQSA"/>
    <property type="match status" value="1"/>
</dbReference>
<dbReference type="OrthoDB" id="5792512at2"/>
<name>A0A844B855_9BURK</name>
<dbReference type="PANTHER" id="PTHR21716">
    <property type="entry name" value="TRANSMEMBRANE PROTEIN"/>
    <property type="match status" value="1"/>
</dbReference>
<comment type="similarity">
    <text evidence="2">Belongs to the autoinducer-2 exporter (AI-2E) (TC 2.A.86) family.</text>
</comment>
<evidence type="ECO:0000256" key="6">
    <source>
        <dbReference type="SAM" id="Phobius"/>
    </source>
</evidence>
<evidence type="ECO:0000313" key="7">
    <source>
        <dbReference type="EMBL" id="MRD47799.1"/>
    </source>
</evidence>
<dbReference type="AlphaFoldDB" id="A0A844B855"/>
<sequence length="357" mass="38826">MQFTPTQKRAAAWVLIAVLAVLALRQLGPVLTPFVVAAVLAYALTPLVDRLDNLFNGKVPRLLAVVIVELLFILTLICLVLLVVPILSKEIPMMREQLPTVFDTLHNTISPWFHQMGITVSLDLGTLKEQLFKYLNANYEDAFTRALSSLKLGGSVALTVIGNVVLVPVALFYLLLDWKRFIARLLELVPPAARAGFDSFTSEADQVLGQYLRGQLLVMLSMAVFYSVGLALFGLDLALPIGVFTGLAMFVPYVGFGIGLILAVIAGLLQFASVKAFVMVAAVYGTGQVVEGFYLTPRLVGERIGLHPLAVIFALLAFGQVFGFVGVLIALPASAVLLVAMRRLRASYMASKLYRLE</sequence>
<gene>
    <name evidence="7" type="ORF">GHT07_10960</name>
</gene>
<comment type="subcellular location">
    <subcellularLocation>
        <location evidence="1">Membrane</location>
        <topology evidence="1">Multi-pass membrane protein</topology>
    </subcellularLocation>
</comment>
<dbReference type="GO" id="GO:0016020">
    <property type="term" value="C:membrane"/>
    <property type="evidence" value="ECO:0007669"/>
    <property type="project" value="UniProtKB-SubCell"/>
</dbReference>
<evidence type="ECO:0000256" key="3">
    <source>
        <dbReference type="ARBA" id="ARBA00022692"/>
    </source>
</evidence>
<evidence type="ECO:0000256" key="2">
    <source>
        <dbReference type="ARBA" id="ARBA00009773"/>
    </source>
</evidence>
<dbReference type="RefSeq" id="WP_153585100.1">
    <property type="nucleotide sequence ID" value="NZ_WJBU01000009.1"/>
</dbReference>
<dbReference type="GO" id="GO:0055085">
    <property type="term" value="P:transmembrane transport"/>
    <property type="evidence" value="ECO:0007669"/>
    <property type="project" value="TreeGrafter"/>
</dbReference>
<accession>A0A844B855</accession>
<organism evidence="7 8">
    <name type="scientific">Caenimonas koreensis DSM 17982</name>
    <dbReference type="NCBI Taxonomy" id="1121255"/>
    <lineage>
        <taxon>Bacteria</taxon>
        <taxon>Pseudomonadati</taxon>
        <taxon>Pseudomonadota</taxon>
        <taxon>Betaproteobacteria</taxon>
        <taxon>Burkholderiales</taxon>
        <taxon>Comamonadaceae</taxon>
        <taxon>Caenimonas</taxon>
    </lineage>
</organism>
<evidence type="ECO:0000313" key="8">
    <source>
        <dbReference type="Proteomes" id="UP000487350"/>
    </source>
</evidence>
<feature type="transmembrane region" description="Helical" evidence="6">
    <location>
        <begin position="63"/>
        <end position="87"/>
    </location>
</feature>